<evidence type="ECO:0000256" key="3">
    <source>
        <dbReference type="ARBA" id="ARBA00022448"/>
    </source>
</evidence>
<evidence type="ECO:0000256" key="8">
    <source>
        <dbReference type="RuleBase" id="RU000477"/>
    </source>
</evidence>
<dbReference type="InterPro" id="IPR000425">
    <property type="entry name" value="MIP"/>
</dbReference>
<protein>
    <submittedName>
        <fullName evidence="9">Uncharacterized protein</fullName>
    </submittedName>
</protein>
<reference evidence="9" key="1">
    <citation type="submission" date="2019-03" db="EMBL/GenBank/DDBJ databases">
        <title>Improved annotation for the trematode Fasciola hepatica.</title>
        <authorList>
            <person name="Choi Y.-J."/>
            <person name="Martin J."/>
            <person name="Mitreva M."/>
        </authorList>
    </citation>
    <scope>NUCLEOTIDE SEQUENCE [LARGE SCALE GENOMIC DNA]</scope>
</reference>
<dbReference type="GO" id="GO:0005886">
    <property type="term" value="C:plasma membrane"/>
    <property type="evidence" value="ECO:0007669"/>
    <property type="project" value="UniProtKB-SubCell"/>
</dbReference>
<gene>
    <name evidence="9" type="ORF">D915_004012</name>
</gene>
<keyword evidence="7" id="KW-0472">Membrane</keyword>
<dbReference type="InterPro" id="IPR023271">
    <property type="entry name" value="Aquaporin-like"/>
</dbReference>
<evidence type="ECO:0000256" key="4">
    <source>
        <dbReference type="ARBA" id="ARBA00022475"/>
    </source>
</evidence>
<dbReference type="AlphaFoldDB" id="A0A2H1CGF2"/>
<dbReference type="InterPro" id="IPR034294">
    <property type="entry name" value="Aquaporin_transptr"/>
</dbReference>
<evidence type="ECO:0000313" key="10">
    <source>
        <dbReference type="Proteomes" id="UP000230066"/>
    </source>
</evidence>
<dbReference type="PRINTS" id="PR00783">
    <property type="entry name" value="MINTRINSICP"/>
</dbReference>
<proteinExistence type="inferred from homology"/>
<organism evidence="9 10">
    <name type="scientific">Fasciola hepatica</name>
    <name type="common">Liver fluke</name>
    <dbReference type="NCBI Taxonomy" id="6192"/>
    <lineage>
        <taxon>Eukaryota</taxon>
        <taxon>Metazoa</taxon>
        <taxon>Spiralia</taxon>
        <taxon>Lophotrochozoa</taxon>
        <taxon>Platyhelminthes</taxon>
        <taxon>Trematoda</taxon>
        <taxon>Digenea</taxon>
        <taxon>Plagiorchiida</taxon>
        <taxon>Echinostomata</taxon>
        <taxon>Echinostomatoidea</taxon>
        <taxon>Fasciolidae</taxon>
        <taxon>Fasciola</taxon>
    </lineage>
</organism>
<keyword evidence="4" id="KW-1003">Cell membrane</keyword>
<evidence type="ECO:0000256" key="2">
    <source>
        <dbReference type="ARBA" id="ARBA00006175"/>
    </source>
</evidence>
<evidence type="ECO:0000256" key="1">
    <source>
        <dbReference type="ARBA" id="ARBA00004651"/>
    </source>
</evidence>
<keyword evidence="10" id="KW-1185">Reference proteome</keyword>
<comment type="caution">
    <text evidence="9">The sequence shown here is derived from an EMBL/GenBank/DDBJ whole genome shotgun (WGS) entry which is preliminary data.</text>
</comment>
<dbReference type="SUPFAM" id="SSF81338">
    <property type="entry name" value="Aquaporin-like"/>
    <property type="match status" value="1"/>
</dbReference>
<dbReference type="Gene3D" id="1.20.1080.10">
    <property type="entry name" value="Glycerol uptake facilitator protein"/>
    <property type="match status" value="1"/>
</dbReference>
<dbReference type="Proteomes" id="UP000230066">
    <property type="component" value="Unassembled WGS sequence"/>
</dbReference>
<dbReference type="EMBL" id="JXXN02001250">
    <property type="protein sequence ID" value="THD25187.1"/>
    <property type="molecule type" value="Genomic_DNA"/>
</dbReference>
<dbReference type="PANTHER" id="PTHR19139">
    <property type="entry name" value="AQUAPORIN TRANSPORTER"/>
    <property type="match status" value="1"/>
</dbReference>
<name>A0A2H1CGF2_FASHE</name>
<keyword evidence="3 8" id="KW-0813">Transport</keyword>
<keyword evidence="5 8" id="KW-0812">Transmembrane</keyword>
<dbReference type="InterPro" id="IPR022357">
    <property type="entry name" value="MIP_CS"/>
</dbReference>
<comment type="subcellular location">
    <subcellularLocation>
        <location evidence="1">Cell membrane</location>
        <topology evidence="1">Multi-pass membrane protein</topology>
    </subcellularLocation>
</comment>
<accession>A0A2H1CGF2</accession>
<evidence type="ECO:0000313" key="9">
    <source>
        <dbReference type="EMBL" id="THD25187.1"/>
    </source>
</evidence>
<dbReference type="PROSITE" id="PS00221">
    <property type="entry name" value="MIP"/>
    <property type="match status" value="1"/>
</dbReference>
<comment type="similarity">
    <text evidence="2 8">Belongs to the MIP/aquaporin (TC 1.A.8) family.</text>
</comment>
<evidence type="ECO:0000256" key="6">
    <source>
        <dbReference type="ARBA" id="ARBA00022989"/>
    </source>
</evidence>
<evidence type="ECO:0000256" key="5">
    <source>
        <dbReference type="ARBA" id="ARBA00022692"/>
    </source>
</evidence>
<sequence length="282" mass="29880">MASNLVREYPPKPSMNKFPSCNLQHMAYMARMFLAEMLGLGLILFVIVIYQPGDKPAAPVSPVVGAVFAWVVCVFGPISGAQVNPAVSLALILTRRLSVVHGLVCVVAQIVGATGGVLLGRVAGPANVTDVPNVGMTIRNPAISVSQAVGLEVFATMVLVGIVLAVSDEFRGKPWTVGNLSVFPLMFGVTLFLLATVVGPYTGGSMNPALSLGGAFANANFREIWIYIVGPLIGSVIVTLGYELLLSDGASLARLKALATESNFDRSKNYCLNRHDDEEEDM</sequence>
<evidence type="ECO:0000256" key="7">
    <source>
        <dbReference type="ARBA" id="ARBA00023136"/>
    </source>
</evidence>
<dbReference type="PANTHER" id="PTHR19139:SF199">
    <property type="entry name" value="MIP17260P"/>
    <property type="match status" value="1"/>
</dbReference>
<dbReference type="GO" id="GO:0015250">
    <property type="term" value="F:water channel activity"/>
    <property type="evidence" value="ECO:0007669"/>
    <property type="project" value="TreeGrafter"/>
</dbReference>
<keyword evidence="6" id="KW-1133">Transmembrane helix</keyword>
<dbReference type="Pfam" id="PF00230">
    <property type="entry name" value="MIP"/>
    <property type="match status" value="1"/>
</dbReference>